<keyword evidence="8" id="KW-1133">Transmembrane helix</keyword>
<dbReference type="PANTHER" id="PTHR11100:SF28">
    <property type="entry name" value="NEUREGULIN 3B"/>
    <property type="match status" value="1"/>
</dbReference>
<keyword evidence="4" id="KW-1003">Cell membrane</keyword>
<dbReference type="PROSITE" id="PS00022">
    <property type="entry name" value="EGF_1"/>
    <property type="match status" value="1"/>
</dbReference>
<dbReference type="Proteomes" id="UP000261420">
    <property type="component" value="Unplaced"/>
</dbReference>
<evidence type="ECO:0000256" key="5">
    <source>
        <dbReference type="ARBA" id="ARBA00022525"/>
    </source>
</evidence>
<reference evidence="14" key="1">
    <citation type="submission" date="2025-08" db="UniProtKB">
        <authorList>
            <consortium name="Ensembl"/>
        </authorList>
    </citation>
    <scope>IDENTIFICATION</scope>
</reference>
<evidence type="ECO:0000256" key="10">
    <source>
        <dbReference type="ARBA" id="ARBA00023136"/>
    </source>
</evidence>
<feature type="domain" description="EGF-like" evidence="13">
    <location>
        <begin position="22"/>
        <end position="66"/>
    </location>
</feature>
<sequence length="95" mass="10789">RNHCRRRTTSMTAICSSLRSEVFKPCVEDKDLAFCLNEGECSIIETVAGVHRHCVCKEGYHGLRCDQFVPKTDAILSDPSTPSFLFFLYPTLLLY</sequence>
<name>A0A3B4VJM0_SERDU</name>
<dbReference type="InterPro" id="IPR000742">
    <property type="entry name" value="EGF"/>
</dbReference>
<organism evidence="14 15">
    <name type="scientific">Seriola dumerili</name>
    <name type="common">Greater amberjack</name>
    <name type="synonym">Caranx dumerili</name>
    <dbReference type="NCBI Taxonomy" id="41447"/>
    <lineage>
        <taxon>Eukaryota</taxon>
        <taxon>Metazoa</taxon>
        <taxon>Chordata</taxon>
        <taxon>Craniata</taxon>
        <taxon>Vertebrata</taxon>
        <taxon>Euteleostomi</taxon>
        <taxon>Actinopterygii</taxon>
        <taxon>Neopterygii</taxon>
        <taxon>Teleostei</taxon>
        <taxon>Neoteleostei</taxon>
        <taxon>Acanthomorphata</taxon>
        <taxon>Carangaria</taxon>
        <taxon>Carangiformes</taxon>
        <taxon>Carangidae</taxon>
        <taxon>Seriola</taxon>
    </lineage>
</organism>
<proteinExistence type="inferred from homology"/>
<dbReference type="PROSITE" id="PS50026">
    <property type="entry name" value="EGF_3"/>
    <property type="match status" value="1"/>
</dbReference>
<keyword evidence="10" id="KW-0472">Membrane</keyword>
<evidence type="ECO:0000259" key="13">
    <source>
        <dbReference type="PROSITE" id="PS50026"/>
    </source>
</evidence>
<evidence type="ECO:0000256" key="3">
    <source>
        <dbReference type="ARBA" id="ARBA00008216"/>
    </source>
</evidence>
<dbReference type="GO" id="GO:0005615">
    <property type="term" value="C:extracellular space"/>
    <property type="evidence" value="ECO:0007669"/>
    <property type="project" value="TreeGrafter"/>
</dbReference>
<dbReference type="PROSITE" id="PS01186">
    <property type="entry name" value="EGF_2"/>
    <property type="match status" value="1"/>
</dbReference>
<comment type="caution">
    <text evidence="12">Lacks conserved residue(s) required for the propagation of feature annotation.</text>
</comment>
<reference evidence="14" key="2">
    <citation type="submission" date="2025-09" db="UniProtKB">
        <authorList>
            <consortium name="Ensembl"/>
        </authorList>
    </citation>
    <scope>IDENTIFICATION</scope>
</reference>
<accession>A0A3B4VJM0</accession>
<dbReference type="GO" id="GO:0045499">
    <property type="term" value="F:chemorepellent activity"/>
    <property type="evidence" value="ECO:0007669"/>
    <property type="project" value="TreeGrafter"/>
</dbReference>
<evidence type="ECO:0000256" key="9">
    <source>
        <dbReference type="ARBA" id="ARBA00023030"/>
    </source>
</evidence>
<keyword evidence="6 12" id="KW-0245">EGF-like domain</keyword>
<evidence type="ECO:0000313" key="15">
    <source>
        <dbReference type="Proteomes" id="UP000261420"/>
    </source>
</evidence>
<dbReference type="AlphaFoldDB" id="A0A3B4VJM0"/>
<dbReference type="GO" id="GO:0035556">
    <property type="term" value="P:intracellular signal transduction"/>
    <property type="evidence" value="ECO:0007669"/>
    <property type="project" value="TreeGrafter"/>
</dbReference>
<comment type="subcellular location">
    <subcellularLocation>
        <location evidence="1">Cell membrane</location>
        <topology evidence="1">Single-pass type I membrane protein</topology>
    </subcellularLocation>
    <subcellularLocation>
        <location evidence="2">Secreted</location>
    </subcellularLocation>
</comment>
<dbReference type="GO" id="GO:0007399">
    <property type="term" value="P:nervous system development"/>
    <property type="evidence" value="ECO:0007669"/>
    <property type="project" value="InterPro"/>
</dbReference>
<keyword evidence="7" id="KW-0812">Transmembrane</keyword>
<dbReference type="InterPro" id="IPR040180">
    <property type="entry name" value="Neuregulin"/>
</dbReference>
<evidence type="ECO:0000256" key="11">
    <source>
        <dbReference type="ARBA" id="ARBA00023157"/>
    </source>
</evidence>
<dbReference type="Pfam" id="PF00008">
    <property type="entry name" value="EGF"/>
    <property type="match status" value="1"/>
</dbReference>
<dbReference type="Ensembl" id="ENSSDUT00000031310.1">
    <property type="protein sequence ID" value="ENSSDUP00000030774.1"/>
    <property type="gene ID" value="ENSSDUG00000022171.1"/>
</dbReference>
<dbReference type="SUPFAM" id="SSF57196">
    <property type="entry name" value="EGF/Laminin"/>
    <property type="match status" value="1"/>
</dbReference>
<keyword evidence="11 12" id="KW-1015">Disulfide bond</keyword>
<dbReference type="PANTHER" id="PTHR11100">
    <property type="entry name" value="HEREGULIN-NEUREGULIN FAMILY MEMBER"/>
    <property type="match status" value="1"/>
</dbReference>
<dbReference type="GO" id="GO:0008083">
    <property type="term" value="F:growth factor activity"/>
    <property type="evidence" value="ECO:0007669"/>
    <property type="project" value="UniProtKB-KW"/>
</dbReference>
<keyword evidence="5" id="KW-0964">Secreted</keyword>
<keyword evidence="15" id="KW-1185">Reference proteome</keyword>
<comment type="similarity">
    <text evidence="3">Belongs to the neuregulin family.</text>
</comment>
<feature type="disulfide bond" evidence="12">
    <location>
        <begin position="56"/>
        <end position="65"/>
    </location>
</feature>
<evidence type="ECO:0000256" key="6">
    <source>
        <dbReference type="ARBA" id="ARBA00022536"/>
    </source>
</evidence>
<dbReference type="GeneTree" id="ENSGT00940000156754"/>
<dbReference type="GO" id="GO:0005886">
    <property type="term" value="C:plasma membrane"/>
    <property type="evidence" value="ECO:0007669"/>
    <property type="project" value="UniProtKB-SubCell"/>
</dbReference>
<evidence type="ECO:0000313" key="14">
    <source>
        <dbReference type="Ensembl" id="ENSSDUP00000030774.1"/>
    </source>
</evidence>
<evidence type="ECO:0000256" key="2">
    <source>
        <dbReference type="ARBA" id="ARBA00004613"/>
    </source>
</evidence>
<evidence type="ECO:0000256" key="8">
    <source>
        <dbReference type="ARBA" id="ARBA00022989"/>
    </source>
</evidence>
<dbReference type="OMA" id="HITHDYF"/>
<dbReference type="GO" id="GO:0048513">
    <property type="term" value="P:animal organ development"/>
    <property type="evidence" value="ECO:0007669"/>
    <property type="project" value="TreeGrafter"/>
</dbReference>
<protein>
    <recommendedName>
        <fullName evidence="13">EGF-like domain-containing protein</fullName>
    </recommendedName>
</protein>
<dbReference type="Gene3D" id="2.10.25.10">
    <property type="entry name" value="Laminin"/>
    <property type="match status" value="1"/>
</dbReference>
<keyword evidence="9" id="KW-0339">Growth factor</keyword>
<evidence type="ECO:0000256" key="7">
    <source>
        <dbReference type="ARBA" id="ARBA00022692"/>
    </source>
</evidence>
<evidence type="ECO:0000256" key="4">
    <source>
        <dbReference type="ARBA" id="ARBA00022475"/>
    </source>
</evidence>
<evidence type="ECO:0000256" key="12">
    <source>
        <dbReference type="PROSITE-ProRule" id="PRU00076"/>
    </source>
</evidence>
<evidence type="ECO:0000256" key="1">
    <source>
        <dbReference type="ARBA" id="ARBA00004251"/>
    </source>
</evidence>